<gene>
    <name evidence="2" type="ORF">A2851_04210</name>
</gene>
<dbReference type="AlphaFoldDB" id="A0A1F6CWF2"/>
<organism evidence="2 3">
    <name type="scientific">Candidatus Kaiserbacteria bacterium RIFCSPHIGHO2_01_FULL_53_29</name>
    <dbReference type="NCBI Taxonomy" id="1798480"/>
    <lineage>
        <taxon>Bacteria</taxon>
        <taxon>Candidatus Kaiseribacteriota</taxon>
    </lineage>
</organism>
<evidence type="ECO:0000313" key="3">
    <source>
        <dbReference type="Proteomes" id="UP000176863"/>
    </source>
</evidence>
<dbReference type="STRING" id="1798480.A2851_04210"/>
<evidence type="ECO:0000313" key="2">
    <source>
        <dbReference type="EMBL" id="OGG53494.1"/>
    </source>
</evidence>
<feature type="compositionally biased region" description="Polar residues" evidence="1">
    <location>
        <begin position="101"/>
        <end position="118"/>
    </location>
</feature>
<comment type="caution">
    <text evidence="2">The sequence shown here is derived from an EMBL/GenBank/DDBJ whole genome shotgun (WGS) entry which is preliminary data.</text>
</comment>
<protein>
    <submittedName>
        <fullName evidence="2">Uncharacterized protein</fullName>
    </submittedName>
</protein>
<accession>A0A1F6CWF2</accession>
<reference evidence="2 3" key="1">
    <citation type="journal article" date="2016" name="Nat. Commun.">
        <title>Thousands of microbial genomes shed light on interconnected biogeochemical processes in an aquifer system.</title>
        <authorList>
            <person name="Anantharaman K."/>
            <person name="Brown C.T."/>
            <person name="Hug L.A."/>
            <person name="Sharon I."/>
            <person name="Castelle C.J."/>
            <person name="Probst A.J."/>
            <person name="Thomas B.C."/>
            <person name="Singh A."/>
            <person name="Wilkins M.J."/>
            <person name="Karaoz U."/>
            <person name="Brodie E.L."/>
            <person name="Williams K.H."/>
            <person name="Hubbard S.S."/>
            <person name="Banfield J.F."/>
        </authorList>
    </citation>
    <scope>NUCLEOTIDE SEQUENCE [LARGE SCALE GENOMIC DNA]</scope>
</reference>
<sequence>MTFLSQHKLIAIVVAIIVASGVWYGLSAPPASPDLITTPATGATNLAGQDLVATLLTLRAVKLDGTIFNDPSFMALKDFSTEIVPEPVGRVNPFAPLQAGASASDNTTKSAQIFTPRD</sequence>
<proteinExistence type="predicted"/>
<feature type="region of interest" description="Disordered" evidence="1">
    <location>
        <begin position="95"/>
        <end position="118"/>
    </location>
</feature>
<evidence type="ECO:0000256" key="1">
    <source>
        <dbReference type="SAM" id="MobiDB-lite"/>
    </source>
</evidence>
<dbReference type="EMBL" id="MFKT01000011">
    <property type="protein sequence ID" value="OGG53494.1"/>
    <property type="molecule type" value="Genomic_DNA"/>
</dbReference>
<name>A0A1F6CWF2_9BACT</name>
<dbReference type="Proteomes" id="UP000176863">
    <property type="component" value="Unassembled WGS sequence"/>
</dbReference>